<keyword evidence="4 6" id="KW-1133">Transmembrane helix</keyword>
<evidence type="ECO:0000313" key="8">
    <source>
        <dbReference type="EMBL" id="GHA96638.1"/>
    </source>
</evidence>
<keyword evidence="3 6" id="KW-0812">Transmembrane</keyword>
<dbReference type="RefSeq" id="WP_189497921.1">
    <property type="nucleotide sequence ID" value="NZ_BMZH01000007.1"/>
</dbReference>
<dbReference type="AlphaFoldDB" id="A0A8J3CTD8"/>
<sequence length="56" mass="6380">MEYLLGLIVLVLVIWAIINVWQSSESTTAKVLWTLGLLFFNVIGLILWFFIGPKAK</sequence>
<evidence type="ECO:0000256" key="2">
    <source>
        <dbReference type="ARBA" id="ARBA00022475"/>
    </source>
</evidence>
<reference evidence="8" key="1">
    <citation type="journal article" date="2014" name="Int. J. Syst. Evol. Microbiol.">
        <title>Complete genome sequence of Corynebacterium casei LMG S-19264T (=DSM 44701T), isolated from a smear-ripened cheese.</title>
        <authorList>
            <consortium name="US DOE Joint Genome Institute (JGI-PGF)"/>
            <person name="Walter F."/>
            <person name="Albersmeier A."/>
            <person name="Kalinowski J."/>
            <person name="Ruckert C."/>
        </authorList>
    </citation>
    <scope>NUCLEOTIDE SEQUENCE</scope>
    <source>
        <strain evidence="8">KCTC 32513</strain>
    </source>
</reference>
<keyword evidence="5 6" id="KW-0472">Membrane</keyword>
<reference evidence="8" key="2">
    <citation type="submission" date="2020-09" db="EMBL/GenBank/DDBJ databases">
        <authorList>
            <person name="Sun Q."/>
            <person name="Kim S."/>
        </authorList>
    </citation>
    <scope>NUCLEOTIDE SEQUENCE</scope>
    <source>
        <strain evidence="8">KCTC 32513</strain>
    </source>
</reference>
<evidence type="ECO:0000256" key="6">
    <source>
        <dbReference type="SAM" id="Phobius"/>
    </source>
</evidence>
<dbReference type="InterPro" id="IPR027379">
    <property type="entry name" value="CLS_N"/>
</dbReference>
<evidence type="ECO:0000259" key="7">
    <source>
        <dbReference type="Pfam" id="PF13396"/>
    </source>
</evidence>
<feature type="domain" description="Cardiolipin synthase N-terminal" evidence="7">
    <location>
        <begin position="11"/>
        <end position="53"/>
    </location>
</feature>
<accession>A0A8J3CTD8</accession>
<dbReference type="Proteomes" id="UP000634004">
    <property type="component" value="Unassembled WGS sequence"/>
</dbReference>
<comment type="caution">
    <text evidence="8">The sequence shown here is derived from an EMBL/GenBank/DDBJ whole genome shotgun (WGS) entry which is preliminary data.</text>
</comment>
<keyword evidence="9" id="KW-1185">Reference proteome</keyword>
<feature type="transmembrane region" description="Helical" evidence="6">
    <location>
        <begin position="32"/>
        <end position="51"/>
    </location>
</feature>
<keyword evidence="2" id="KW-1003">Cell membrane</keyword>
<organism evidence="8 9">
    <name type="scientific">Algimonas arctica</name>
    <dbReference type="NCBI Taxonomy" id="1479486"/>
    <lineage>
        <taxon>Bacteria</taxon>
        <taxon>Pseudomonadati</taxon>
        <taxon>Pseudomonadota</taxon>
        <taxon>Alphaproteobacteria</taxon>
        <taxon>Maricaulales</taxon>
        <taxon>Robiginitomaculaceae</taxon>
        <taxon>Algimonas</taxon>
    </lineage>
</organism>
<evidence type="ECO:0000256" key="3">
    <source>
        <dbReference type="ARBA" id="ARBA00022692"/>
    </source>
</evidence>
<dbReference type="EMBL" id="BMZH01000007">
    <property type="protein sequence ID" value="GHA96638.1"/>
    <property type="molecule type" value="Genomic_DNA"/>
</dbReference>
<protein>
    <recommendedName>
        <fullName evidence="7">Cardiolipin synthase N-terminal domain-containing protein</fullName>
    </recommendedName>
</protein>
<dbReference type="GO" id="GO:0005886">
    <property type="term" value="C:plasma membrane"/>
    <property type="evidence" value="ECO:0007669"/>
    <property type="project" value="UniProtKB-SubCell"/>
</dbReference>
<evidence type="ECO:0000256" key="1">
    <source>
        <dbReference type="ARBA" id="ARBA00004651"/>
    </source>
</evidence>
<name>A0A8J3CTD8_9PROT</name>
<dbReference type="Pfam" id="PF13396">
    <property type="entry name" value="PLDc_N"/>
    <property type="match status" value="1"/>
</dbReference>
<evidence type="ECO:0000256" key="5">
    <source>
        <dbReference type="ARBA" id="ARBA00023136"/>
    </source>
</evidence>
<evidence type="ECO:0000256" key="4">
    <source>
        <dbReference type="ARBA" id="ARBA00022989"/>
    </source>
</evidence>
<comment type="subcellular location">
    <subcellularLocation>
        <location evidence="1">Cell membrane</location>
        <topology evidence="1">Multi-pass membrane protein</topology>
    </subcellularLocation>
</comment>
<evidence type="ECO:0000313" key="9">
    <source>
        <dbReference type="Proteomes" id="UP000634004"/>
    </source>
</evidence>
<gene>
    <name evidence="8" type="ORF">GCM10009069_19590</name>
</gene>
<proteinExistence type="predicted"/>